<keyword evidence="1" id="KW-0472">Membrane</keyword>
<organism evidence="2 3">
    <name type="scientific">Strigomonas culicis</name>
    <dbReference type="NCBI Taxonomy" id="28005"/>
    <lineage>
        <taxon>Eukaryota</taxon>
        <taxon>Discoba</taxon>
        <taxon>Euglenozoa</taxon>
        <taxon>Kinetoplastea</taxon>
        <taxon>Metakinetoplastina</taxon>
        <taxon>Trypanosomatida</taxon>
        <taxon>Trypanosomatidae</taxon>
        <taxon>Strigomonadinae</taxon>
        <taxon>Strigomonas</taxon>
    </lineage>
</organism>
<keyword evidence="1" id="KW-0812">Transmembrane</keyword>
<evidence type="ECO:0000313" key="3">
    <source>
        <dbReference type="Proteomes" id="UP000015354"/>
    </source>
</evidence>
<comment type="caution">
    <text evidence="2">The sequence shown here is derived from an EMBL/GenBank/DDBJ whole genome shotgun (WGS) entry which is preliminary data.</text>
</comment>
<keyword evidence="1" id="KW-1133">Transmembrane helix</keyword>
<accession>S9TKN1</accession>
<sequence>MKKEAKTLFLCSIFHFVTIIISFFVSNMLRICVCNPKEKESLFSFLCLHSRFHFFFTYALFFSFFSYKYQEEEKKKLQKW</sequence>
<name>S9TKN1_9TRYP</name>
<dbReference type="Proteomes" id="UP000015354">
    <property type="component" value="Unassembled WGS sequence"/>
</dbReference>
<dbReference type="AlphaFoldDB" id="S9TKN1"/>
<evidence type="ECO:0000313" key="2">
    <source>
        <dbReference type="EMBL" id="EPY16888.1"/>
    </source>
</evidence>
<protein>
    <submittedName>
        <fullName evidence="2">Uncharacterized protein</fullName>
    </submittedName>
</protein>
<keyword evidence="3" id="KW-1185">Reference proteome</keyword>
<evidence type="ECO:0000256" key="1">
    <source>
        <dbReference type="SAM" id="Phobius"/>
    </source>
</evidence>
<feature type="transmembrane region" description="Helical" evidence="1">
    <location>
        <begin position="7"/>
        <end position="29"/>
    </location>
</feature>
<proteinExistence type="predicted"/>
<dbReference type="EMBL" id="ATMH01010820">
    <property type="protein sequence ID" value="EPY16888.1"/>
    <property type="molecule type" value="Genomic_DNA"/>
</dbReference>
<feature type="transmembrane region" description="Helical" evidence="1">
    <location>
        <begin position="41"/>
        <end position="67"/>
    </location>
</feature>
<gene>
    <name evidence="2" type="ORF">STCU_10924</name>
</gene>
<reference evidence="2 3" key="1">
    <citation type="journal article" date="2013" name="PLoS ONE">
        <title>Predicting the Proteins of Angomonas deanei, Strigomonas culicis and Their Respective Endosymbionts Reveals New Aspects of the Trypanosomatidae Family.</title>
        <authorList>
            <person name="Motta M.C."/>
            <person name="Martins A.C."/>
            <person name="de Souza S.S."/>
            <person name="Catta-Preta C.M."/>
            <person name="Silva R."/>
            <person name="Klein C.C."/>
            <person name="de Almeida L.G."/>
            <person name="de Lima Cunha O."/>
            <person name="Ciapina L.P."/>
            <person name="Brocchi M."/>
            <person name="Colabardini A.C."/>
            <person name="de Araujo Lima B."/>
            <person name="Machado C.R."/>
            <person name="de Almeida Soares C.M."/>
            <person name="Probst C.M."/>
            <person name="de Menezes C.B."/>
            <person name="Thompson C.E."/>
            <person name="Bartholomeu D.C."/>
            <person name="Gradia D.F."/>
            <person name="Pavoni D.P."/>
            <person name="Grisard E.C."/>
            <person name="Fantinatti-Garboggini F."/>
            <person name="Marchini F.K."/>
            <person name="Rodrigues-Luiz G.F."/>
            <person name="Wagner G."/>
            <person name="Goldman G.H."/>
            <person name="Fietto J.L."/>
            <person name="Elias M.C."/>
            <person name="Goldman M.H."/>
            <person name="Sagot M.F."/>
            <person name="Pereira M."/>
            <person name="Stoco P.H."/>
            <person name="de Mendonca-Neto R.P."/>
            <person name="Teixeira S.M."/>
            <person name="Maciel T.E."/>
            <person name="de Oliveira Mendes T.A."/>
            <person name="Urmenyi T.P."/>
            <person name="de Souza W."/>
            <person name="Schenkman S."/>
            <person name="de Vasconcelos A.T."/>
        </authorList>
    </citation>
    <scope>NUCLEOTIDE SEQUENCE [LARGE SCALE GENOMIC DNA]</scope>
</reference>